<gene>
    <name evidence="8" type="ORF">GFV13_01790</name>
</gene>
<dbReference type="SMART" id="SM00448">
    <property type="entry name" value="REC"/>
    <property type="match status" value="1"/>
</dbReference>
<dbReference type="Proteomes" id="UP000469952">
    <property type="component" value="Unassembled WGS sequence"/>
</dbReference>
<dbReference type="AlphaFoldDB" id="A0A843YUA2"/>
<evidence type="ECO:0000256" key="5">
    <source>
        <dbReference type="ARBA" id="ARBA00023163"/>
    </source>
</evidence>
<reference evidence="8 9" key="1">
    <citation type="submission" date="2019-10" db="EMBL/GenBank/DDBJ databases">
        <title>WGS of Leuconostoc mesenteroides.</title>
        <authorList>
            <person name="Melo Bolivar J."/>
            <person name="Marino-Ramirez L."/>
            <person name="Villamil Diaz L.M."/>
        </authorList>
    </citation>
    <scope>NUCLEOTIDE SEQUENCE [LARGE SCALE GENOMIC DNA]</scope>
    <source>
        <strain evidence="8 9">M11</strain>
    </source>
</reference>
<keyword evidence="5" id="KW-0804">Transcription</keyword>
<dbReference type="PROSITE" id="PS50110">
    <property type="entry name" value="RESPONSE_REGULATORY"/>
    <property type="match status" value="1"/>
</dbReference>
<evidence type="ECO:0000256" key="1">
    <source>
        <dbReference type="ARBA" id="ARBA00022553"/>
    </source>
</evidence>
<dbReference type="Pfam" id="PF00072">
    <property type="entry name" value="Response_reg"/>
    <property type="match status" value="1"/>
</dbReference>
<keyword evidence="1 6" id="KW-0597">Phosphoprotein</keyword>
<dbReference type="GO" id="GO:0005829">
    <property type="term" value="C:cytosol"/>
    <property type="evidence" value="ECO:0007669"/>
    <property type="project" value="TreeGrafter"/>
</dbReference>
<dbReference type="GO" id="GO:0000156">
    <property type="term" value="F:phosphorelay response regulator activity"/>
    <property type="evidence" value="ECO:0007669"/>
    <property type="project" value="TreeGrafter"/>
</dbReference>
<dbReference type="Gene3D" id="3.40.50.2300">
    <property type="match status" value="1"/>
</dbReference>
<dbReference type="PANTHER" id="PTHR48111:SF43">
    <property type="entry name" value="STAGE 0 SPORULATION PROTEIN A HOMOLOG"/>
    <property type="match status" value="1"/>
</dbReference>
<evidence type="ECO:0000256" key="2">
    <source>
        <dbReference type="ARBA" id="ARBA00023012"/>
    </source>
</evidence>
<keyword evidence="2" id="KW-0902">Two-component regulatory system</keyword>
<evidence type="ECO:0000256" key="4">
    <source>
        <dbReference type="ARBA" id="ARBA00023125"/>
    </source>
</evidence>
<name>A0A843YUA2_LEUME</name>
<dbReference type="Gene3D" id="6.10.250.690">
    <property type="match status" value="1"/>
</dbReference>
<dbReference type="Gene3D" id="1.10.10.10">
    <property type="entry name" value="Winged helix-like DNA-binding domain superfamily/Winged helix DNA-binding domain"/>
    <property type="match status" value="1"/>
</dbReference>
<dbReference type="InterPro" id="IPR036388">
    <property type="entry name" value="WH-like_DNA-bd_sf"/>
</dbReference>
<dbReference type="PANTHER" id="PTHR48111">
    <property type="entry name" value="REGULATOR OF RPOS"/>
    <property type="match status" value="1"/>
</dbReference>
<dbReference type="InterPro" id="IPR001789">
    <property type="entry name" value="Sig_transdc_resp-reg_receiver"/>
</dbReference>
<protein>
    <submittedName>
        <fullName evidence="8">Response regulator</fullName>
    </submittedName>
</protein>
<dbReference type="InterPro" id="IPR039420">
    <property type="entry name" value="WalR-like"/>
</dbReference>
<sequence length="225" mass="26247">MKYKIFIVEDNQEIVSLLKKGLISWGLSAVSCKDFNQVEEEITMHSPHLVLMDINLPYYNGFFWTQKIRQNSMIPIIFLSSRDEESDMILAMNFGADNYITKPFNIDLLIVKINALLRREYSFSVEKKHSQFQGYTLNIIDNQLIYDSREVVLSKNETKLLYLLFTHPNQLVTREDIMATLWDNEMFVDKNTLAVTLTRLRNKVTEIGFSKYLQTVKGKGIKLSD</sequence>
<dbReference type="EMBL" id="WIPA01000001">
    <property type="protein sequence ID" value="MQR26032.1"/>
    <property type="molecule type" value="Genomic_DNA"/>
</dbReference>
<evidence type="ECO:0000313" key="8">
    <source>
        <dbReference type="EMBL" id="MQR26032.1"/>
    </source>
</evidence>
<comment type="caution">
    <text evidence="8">The sequence shown here is derived from an EMBL/GenBank/DDBJ whole genome shotgun (WGS) entry which is preliminary data.</text>
</comment>
<accession>A0A843YUA2</accession>
<dbReference type="CDD" id="cd00383">
    <property type="entry name" value="trans_reg_C"/>
    <property type="match status" value="1"/>
</dbReference>
<dbReference type="SMART" id="SM00862">
    <property type="entry name" value="Trans_reg_C"/>
    <property type="match status" value="1"/>
</dbReference>
<dbReference type="InterPro" id="IPR011006">
    <property type="entry name" value="CheY-like_superfamily"/>
</dbReference>
<keyword evidence="3" id="KW-0805">Transcription regulation</keyword>
<evidence type="ECO:0000256" key="7">
    <source>
        <dbReference type="PROSITE-ProRule" id="PRU01091"/>
    </source>
</evidence>
<evidence type="ECO:0000256" key="6">
    <source>
        <dbReference type="PROSITE-ProRule" id="PRU00169"/>
    </source>
</evidence>
<dbReference type="SUPFAM" id="SSF52172">
    <property type="entry name" value="CheY-like"/>
    <property type="match status" value="1"/>
</dbReference>
<dbReference type="PROSITE" id="PS51257">
    <property type="entry name" value="PROKAR_LIPOPROTEIN"/>
    <property type="match status" value="1"/>
</dbReference>
<dbReference type="GO" id="GO:0032993">
    <property type="term" value="C:protein-DNA complex"/>
    <property type="evidence" value="ECO:0007669"/>
    <property type="project" value="TreeGrafter"/>
</dbReference>
<dbReference type="GO" id="GO:0006355">
    <property type="term" value="P:regulation of DNA-templated transcription"/>
    <property type="evidence" value="ECO:0007669"/>
    <property type="project" value="InterPro"/>
</dbReference>
<dbReference type="Pfam" id="PF00486">
    <property type="entry name" value="Trans_reg_C"/>
    <property type="match status" value="1"/>
</dbReference>
<dbReference type="PROSITE" id="PS51755">
    <property type="entry name" value="OMPR_PHOB"/>
    <property type="match status" value="1"/>
</dbReference>
<feature type="modified residue" description="4-aspartylphosphate" evidence="6">
    <location>
        <position position="53"/>
    </location>
</feature>
<keyword evidence="4 7" id="KW-0238">DNA-binding</keyword>
<dbReference type="GO" id="GO:0000976">
    <property type="term" value="F:transcription cis-regulatory region binding"/>
    <property type="evidence" value="ECO:0007669"/>
    <property type="project" value="TreeGrafter"/>
</dbReference>
<organism evidence="8 9">
    <name type="scientific">Leuconostoc mesenteroides</name>
    <dbReference type="NCBI Taxonomy" id="1245"/>
    <lineage>
        <taxon>Bacteria</taxon>
        <taxon>Bacillati</taxon>
        <taxon>Bacillota</taxon>
        <taxon>Bacilli</taxon>
        <taxon>Lactobacillales</taxon>
        <taxon>Lactobacillaceae</taxon>
        <taxon>Leuconostoc</taxon>
    </lineage>
</organism>
<dbReference type="InterPro" id="IPR001867">
    <property type="entry name" value="OmpR/PhoB-type_DNA-bd"/>
</dbReference>
<dbReference type="RefSeq" id="WP_059442015.1">
    <property type="nucleotide sequence ID" value="NZ_BCMP01000005.1"/>
</dbReference>
<evidence type="ECO:0000313" key="9">
    <source>
        <dbReference type="Proteomes" id="UP000469952"/>
    </source>
</evidence>
<evidence type="ECO:0000256" key="3">
    <source>
        <dbReference type="ARBA" id="ARBA00023015"/>
    </source>
</evidence>
<proteinExistence type="predicted"/>
<feature type="DNA-binding region" description="OmpR/PhoB-type" evidence="7">
    <location>
        <begin position="127"/>
        <end position="225"/>
    </location>
</feature>